<dbReference type="PANTHER" id="PTHR11668:SF300">
    <property type="entry name" value="SERINE_THREONINE-PROTEIN PHOSPHATASE"/>
    <property type="match status" value="1"/>
</dbReference>
<evidence type="ECO:0000313" key="11">
    <source>
        <dbReference type="EMBL" id="GMI06893.1"/>
    </source>
</evidence>
<dbReference type="InterPro" id="IPR050341">
    <property type="entry name" value="PP1_catalytic_subunit"/>
</dbReference>
<evidence type="ECO:0000256" key="8">
    <source>
        <dbReference type="RuleBase" id="RU004273"/>
    </source>
</evidence>
<dbReference type="SMART" id="SM00156">
    <property type="entry name" value="PP2Ac"/>
    <property type="match status" value="1"/>
</dbReference>
<dbReference type="InterPro" id="IPR029052">
    <property type="entry name" value="Metallo-depent_PP-like"/>
</dbReference>
<gene>
    <name evidence="11" type="ORF">TrRE_jg4659</name>
</gene>
<evidence type="ECO:0000256" key="4">
    <source>
        <dbReference type="ARBA" id="ARBA00022912"/>
    </source>
</evidence>
<keyword evidence="4" id="KW-0904">Protein phosphatase</keyword>
<evidence type="ECO:0000256" key="6">
    <source>
        <dbReference type="ARBA" id="ARBA00047761"/>
    </source>
</evidence>
<dbReference type="AlphaFoldDB" id="A0A9W7FA64"/>
<feature type="region of interest" description="Disordered" evidence="9">
    <location>
        <begin position="551"/>
        <end position="575"/>
    </location>
</feature>
<dbReference type="Pfam" id="PF16891">
    <property type="entry name" value="STPPase_N"/>
    <property type="match status" value="1"/>
</dbReference>
<dbReference type="PROSITE" id="PS00125">
    <property type="entry name" value="SER_THR_PHOSPHATASE"/>
    <property type="match status" value="1"/>
</dbReference>
<keyword evidence="3 8" id="KW-0378">Hydrolase</keyword>
<comment type="catalytic activity">
    <reaction evidence="6">
        <text>O-phospho-L-seryl-[protein] + H2O = L-seryl-[protein] + phosphate</text>
        <dbReference type="Rhea" id="RHEA:20629"/>
        <dbReference type="Rhea" id="RHEA-COMP:9863"/>
        <dbReference type="Rhea" id="RHEA-COMP:11604"/>
        <dbReference type="ChEBI" id="CHEBI:15377"/>
        <dbReference type="ChEBI" id="CHEBI:29999"/>
        <dbReference type="ChEBI" id="CHEBI:43474"/>
        <dbReference type="ChEBI" id="CHEBI:83421"/>
        <dbReference type="EC" id="3.1.3.16"/>
    </reaction>
</comment>
<reference evidence="11" key="1">
    <citation type="submission" date="2022-07" db="EMBL/GenBank/DDBJ databases">
        <title>Genome analysis of Parmales, a sister group of diatoms, reveals the evolutionary specialization of diatoms from phago-mixotrophs to photoautotrophs.</title>
        <authorList>
            <person name="Ban H."/>
            <person name="Sato S."/>
            <person name="Yoshikawa S."/>
            <person name="Kazumasa Y."/>
            <person name="Nakamura Y."/>
            <person name="Ichinomiya M."/>
            <person name="Saitoh K."/>
            <person name="Sato N."/>
            <person name="Blanc-Mathieu R."/>
            <person name="Endo H."/>
            <person name="Kuwata A."/>
            <person name="Ogata H."/>
        </authorList>
    </citation>
    <scope>NUCLEOTIDE SEQUENCE</scope>
</reference>
<dbReference type="GO" id="GO:0046872">
    <property type="term" value="F:metal ion binding"/>
    <property type="evidence" value="ECO:0007669"/>
    <property type="project" value="UniProtKB-KW"/>
</dbReference>
<evidence type="ECO:0000259" key="10">
    <source>
        <dbReference type="PROSITE" id="PS00125"/>
    </source>
</evidence>
<dbReference type="GO" id="GO:0005737">
    <property type="term" value="C:cytoplasm"/>
    <property type="evidence" value="ECO:0007669"/>
    <property type="project" value="TreeGrafter"/>
</dbReference>
<comment type="cofactor">
    <cofactor evidence="1">
        <name>Mn(2+)</name>
        <dbReference type="ChEBI" id="CHEBI:29035"/>
    </cofactor>
</comment>
<accession>A0A9W7FA64</accession>
<dbReference type="InterPro" id="IPR042266">
    <property type="entry name" value="PPPDE_sf"/>
</dbReference>
<dbReference type="GO" id="GO:0004722">
    <property type="term" value="F:protein serine/threonine phosphatase activity"/>
    <property type="evidence" value="ECO:0007669"/>
    <property type="project" value="UniProtKB-EC"/>
</dbReference>
<keyword evidence="2" id="KW-0479">Metal-binding</keyword>
<dbReference type="PRINTS" id="PR00114">
    <property type="entry name" value="STPHPHTASE"/>
</dbReference>
<dbReference type="SUPFAM" id="SSF56300">
    <property type="entry name" value="Metallo-dependent phosphatases"/>
    <property type="match status" value="1"/>
</dbReference>
<dbReference type="Gene3D" id="3.60.21.10">
    <property type="match status" value="1"/>
</dbReference>
<dbReference type="EMBL" id="BRXZ01000183">
    <property type="protein sequence ID" value="GMI06893.1"/>
    <property type="molecule type" value="Genomic_DNA"/>
</dbReference>
<name>A0A9W7FA64_9STRA</name>
<feature type="domain" description="Serine/threonine specific protein phosphatases" evidence="10">
    <location>
        <begin position="134"/>
        <end position="139"/>
    </location>
</feature>
<evidence type="ECO:0000256" key="9">
    <source>
        <dbReference type="SAM" id="MobiDB-lite"/>
    </source>
</evidence>
<dbReference type="PANTHER" id="PTHR11668">
    <property type="entry name" value="SERINE/THREONINE PROTEIN PHOSPHATASE"/>
    <property type="match status" value="1"/>
</dbReference>
<evidence type="ECO:0000313" key="12">
    <source>
        <dbReference type="Proteomes" id="UP001165082"/>
    </source>
</evidence>
<organism evidence="11 12">
    <name type="scientific">Triparma retinervis</name>
    <dbReference type="NCBI Taxonomy" id="2557542"/>
    <lineage>
        <taxon>Eukaryota</taxon>
        <taxon>Sar</taxon>
        <taxon>Stramenopiles</taxon>
        <taxon>Ochrophyta</taxon>
        <taxon>Bolidophyceae</taxon>
        <taxon>Parmales</taxon>
        <taxon>Triparmaceae</taxon>
        <taxon>Triparma</taxon>
    </lineage>
</organism>
<keyword evidence="5" id="KW-0464">Manganese</keyword>
<dbReference type="OrthoDB" id="1930084at2759"/>
<dbReference type="Proteomes" id="UP001165082">
    <property type="component" value="Unassembled WGS sequence"/>
</dbReference>
<evidence type="ECO:0000256" key="5">
    <source>
        <dbReference type="ARBA" id="ARBA00023211"/>
    </source>
</evidence>
<sequence>MEGATADAGAGGKQNNGQTDPVDVIIEKLLSVRGARPGKQVLMTEGEIRMLCVRSRDIFISQPMLLELEAPIKICGDVHGQYYDLLRLFEYGGFPPEANYVFLGDYVDRGKQSLETICLMLCYKIKYPENFFILRGNHECASINRIYGFYDECKRRFGIKLWKTFTDCFNCLPCSAIIDEKIICMHGGLSPELTTMDQVKRIMRPTDVPDTGLLCDLLWSDPDKDVIGWGENDRGVSFTFGEDIVATFLRKHDLDLICRAHQVVEDGYEFFARRQLVTLFSAPNYCGEFDNAGAMMSVDETLMCSFQILKPAEKKQRYAYSGMNQGKPGDAQGAEGGEKEGGANPILNSVLFTFNHGFYHTSLLYAGYEWSYGSCPDGTGVTGASGAGEDSFYMALATLTPQFPGTAYNILHYNCVTFCRALSFKLGVAPKDFPTWVDRTAGFGRAMESLSSIFDFDIARPEEDVDEKDGWMDIPETEEISYPSTEDSLPSTSTESPSSAEKRKRSSIVSMRGCVDKVSSCCYASPMSPCQPASGSTIGSMIWAEEGSGGSLNVLTSHSDGQREGEGASPLHPGDVPLQVGVEVYAARPNLKPWEVGHEG</sequence>
<feature type="region of interest" description="Disordered" evidence="9">
    <location>
        <begin position="464"/>
        <end position="505"/>
    </location>
</feature>
<dbReference type="InterPro" id="IPR031675">
    <property type="entry name" value="STPPase_N"/>
</dbReference>
<dbReference type="InterPro" id="IPR006186">
    <property type="entry name" value="Ser/Thr-sp_prot-phosphatase"/>
</dbReference>
<comment type="similarity">
    <text evidence="8">Belongs to the PPP phosphatase family.</text>
</comment>
<dbReference type="InterPro" id="IPR004843">
    <property type="entry name" value="Calcineurin-like_PHP"/>
</dbReference>
<dbReference type="GO" id="GO:0005634">
    <property type="term" value="C:nucleus"/>
    <property type="evidence" value="ECO:0007669"/>
    <property type="project" value="TreeGrafter"/>
</dbReference>
<dbReference type="Gene3D" id="3.90.1720.30">
    <property type="entry name" value="PPPDE domains"/>
    <property type="match status" value="1"/>
</dbReference>
<proteinExistence type="inferred from homology"/>
<dbReference type="FunFam" id="3.60.21.10:FF:000004">
    <property type="entry name" value="Serine/threonine-protein phosphatase"/>
    <property type="match status" value="1"/>
</dbReference>
<comment type="caution">
    <text evidence="11">The sequence shown here is derived from an EMBL/GenBank/DDBJ whole genome shotgun (WGS) entry which is preliminary data.</text>
</comment>
<dbReference type="CDD" id="cd07414">
    <property type="entry name" value="MPP_PP1_PPKL"/>
    <property type="match status" value="1"/>
</dbReference>
<comment type="catalytic activity">
    <reaction evidence="7 8">
        <text>O-phospho-L-threonyl-[protein] + H2O = L-threonyl-[protein] + phosphate</text>
        <dbReference type="Rhea" id="RHEA:47004"/>
        <dbReference type="Rhea" id="RHEA-COMP:11060"/>
        <dbReference type="Rhea" id="RHEA-COMP:11605"/>
        <dbReference type="ChEBI" id="CHEBI:15377"/>
        <dbReference type="ChEBI" id="CHEBI:30013"/>
        <dbReference type="ChEBI" id="CHEBI:43474"/>
        <dbReference type="ChEBI" id="CHEBI:61977"/>
        <dbReference type="EC" id="3.1.3.16"/>
    </reaction>
</comment>
<evidence type="ECO:0000256" key="2">
    <source>
        <dbReference type="ARBA" id="ARBA00022723"/>
    </source>
</evidence>
<dbReference type="Pfam" id="PF00149">
    <property type="entry name" value="Metallophos"/>
    <property type="match status" value="1"/>
</dbReference>
<evidence type="ECO:0000256" key="3">
    <source>
        <dbReference type="ARBA" id="ARBA00022801"/>
    </source>
</evidence>
<evidence type="ECO:0000256" key="7">
    <source>
        <dbReference type="ARBA" id="ARBA00048336"/>
    </source>
</evidence>
<evidence type="ECO:0000256" key="1">
    <source>
        <dbReference type="ARBA" id="ARBA00001936"/>
    </source>
</evidence>
<keyword evidence="12" id="KW-1185">Reference proteome</keyword>
<protein>
    <recommendedName>
        <fullName evidence="8">Serine/threonine-protein phosphatase</fullName>
        <ecNumber evidence="8">3.1.3.16</ecNumber>
    </recommendedName>
</protein>
<feature type="compositionally biased region" description="Low complexity" evidence="9">
    <location>
        <begin position="483"/>
        <end position="499"/>
    </location>
</feature>
<dbReference type="EC" id="3.1.3.16" evidence="8"/>